<dbReference type="GO" id="GO:0005901">
    <property type="term" value="C:caveola"/>
    <property type="evidence" value="ECO:0007669"/>
    <property type="project" value="UniProtKB-SubCell"/>
</dbReference>
<evidence type="ECO:0000256" key="38">
    <source>
        <dbReference type="ARBA" id="ARBA00049208"/>
    </source>
</evidence>
<organism evidence="45 46">
    <name type="scientific">Sphaeroforma arctica JP610</name>
    <dbReference type="NCBI Taxonomy" id="667725"/>
    <lineage>
        <taxon>Eukaryota</taxon>
        <taxon>Ichthyosporea</taxon>
        <taxon>Ichthyophonida</taxon>
        <taxon>Sphaeroforma</taxon>
    </lineage>
</organism>
<comment type="pathway">
    <text evidence="7">Glycerolipid metabolism; triacylglycerol degradation.</text>
</comment>
<evidence type="ECO:0000256" key="15">
    <source>
        <dbReference type="ARBA" id="ARBA00022548"/>
    </source>
</evidence>
<protein>
    <recommendedName>
        <fullName evidence="12">Hormone-sensitive lipase</fullName>
        <ecNumber evidence="11">3.1.1.23</ecNumber>
        <ecNumber evidence="10">3.1.1.79</ecNumber>
    </recommendedName>
    <alternativeName>
        <fullName evidence="26">Monoacylglycerol lipase LIPE</fullName>
    </alternativeName>
    <alternativeName>
        <fullName evidence="25">Retinyl ester hydrolase</fullName>
    </alternativeName>
</protein>
<comment type="catalytic activity">
    <reaction evidence="35">
        <text>1,2-di-(9Z-octadecenoyl)-glycerol + H2O = (9Z-octadecenoyl)-glycerol + (9Z)-octadecenoate + H(+)</text>
        <dbReference type="Rhea" id="RHEA:38455"/>
        <dbReference type="ChEBI" id="CHEBI:15377"/>
        <dbReference type="ChEBI" id="CHEBI:15378"/>
        <dbReference type="ChEBI" id="CHEBI:30823"/>
        <dbReference type="ChEBI" id="CHEBI:52323"/>
        <dbReference type="ChEBI" id="CHEBI:75937"/>
    </reaction>
    <physiologicalReaction direction="left-to-right" evidence="35">
        <dbReference type="Rhea" id="RHEA:38456"/>
    </physiologicalReaction>
</comment>
<dbReference type="GO" id="GO:0008203">
    <property type="term" value="P:cholesterol metabolic process"/>
    <property type="evidence" value="ECO:0007669"/>
    <property type="project" value="UniProtKB-KW"/>
</dbReference>
<dbReference type="InterPro" id="IPR013094">
    <property type="entry name" value="AB_hydrolase_3"/>
</dbReference>
<evidence type="ECO:0000256" key="6">
    <source>
        <dbReference type="ARBA" id="ARBA00004514"/>
    </source>
</evidence>
<keyword evidence="13" id="KW-1003">Cell membrane</keyword>
<keyword evidence="22" id="KW-1207">Sterol metabolism</keyword>
<keyword evidence="46" id="KW-1185">Reference proteome</keyword>
<evidence type="ECO:0000256" key="24">
    <source>
        <dbReference type="ARBA" id="ARBA00023406"/>
    </source>
</evidence>
<evidence type="ECO:0000256" key="36">
    <source>
        <dbReference type="ARBA" id="ARBA00049053"/>
    </source>
</evidence>
<name>A0A0L0FY51_9EUKA</name>
<feature type="domain" description="Hormone-sensitive lipase N-terminal" evidence="43">
    <location>
        <begin position="47"/>
        <end position="178"/>
    </location>
</feature>
<dbReference type="Proteomes" id="UP000054560">
    <property type="component" value="Unassembled WGS sequence"/>
</dbReference>
<evidence type="ECO:0000256" key="28">
    <source>
        <dbReference type="ARBA" id="ARBA00047438"/>
    </source>
</evidence>
<comment type="catalytic activity">
    <reaction evidence="39">
        <text>1,3-di-(9Z-octadecenoyl)-glycerol + H2O = 1-(9Z-octadecenoyl)-glycerol + (9Z)-octadecenoate + H(+)</text>
        <dbReference type="Rhea" id="RHEA:39939"/>
        <dbReference type="ChEBI" id="CHEBI:15377"/>
        <dbReference type="ChEBI" id="CHEBI:15378"/>
        <dbReference type="ChEBI" id="CHEBI:30823"/>
        <dbReference type="ChEBI" id="CHEBI:75342"/>
        <dbReference type="ChEBI" id="CHEBI:75735"/>
    </reaction>
    <physiologicalReaction direction="left-to-right" evidence="39">
        <dbReference type="Rhea" id="RHEA:39940"/>
    </physiologicalReaction>
</comment>
<sequence length="406" mass="45643">MLLRYLRNAAKVVCGSNRTKSISRRIILLRTQCDILDISLACEAAVDEENILFNDGDLAQNEALWNKISNIDKTCFYSQMKALHCEGAVRATMDFMLAFTASNSFNRGILGREVQVLTKMTTSASLPLYALNADLRASKIVTEFQKSDMQFLKDFWNVFETSGMKRVLQIKAPSAGVRFHVSARDDIKLSHRHPEANSGRESGQPKIESIETNVPAPLLDQITVRVIRTQKGSGTFETLPLNKLQASFMNKIPIVWSKEQAPDVSVKPSVDHMGRATNKSTRKPGILFHIHGGGFVAQTSRSHQAYLKKWAQQLDGMVVSIDYSLAPEAKFPVALDECFYMYAWVFQHAHQMGHDPNNICISGDSAGGNLTLALGLRLHKRDYHYLKHCRQAIQPHVLRSSYHRRV</sequence>
<keyword evidence="15" id="KW-0153">Cholesterol metabolism</keyword>
<proteinExistence type="inferred from homology"/>
<evidence type="ECO:0000256" key="39">
    <source>
        <dbReference type="ARBA" id="ARBA00049372"/>
    </source>
</evidence>
<comment type="similarity">
    <text evidence="9">Belongs to the 'GDXG' lipolytic enzyme family.</text>
</comment>
<dbReference type="OrthoDB" id="408631at2759"/>
<keyword evidence="14" id="KW-0963">Cytoplasm</keyword>
<dbReference type="eggNOG" id="KOG4388">
    <property type="taxonomic scope" value="Eukaryota"/>
</dbReference>
<evidence type="ECO:0000256" key="10">
    <source>
        <dbReference type="ARBA" id="ARBA00013088"/>
    </source>
</evidence>
<evidence type="ECO:0000313" key="45">
    <source>
        <dbReference type="EMBL" id="KNC81491.1"/>
    </source>
</evidence>
<dbReference type="InterPro" id="IPR010468">
    <property type="entry name" value="HSL_N"/>
</dbReference>
<keyword evidence="16" id="KW-0597">Phosphoprotein</keyword>
<comment type="subcellular location">
    <subcellularLocation>
        <location evidence="3">Cell membrane</location>
    </subcellularLocation>
    <subcellularLocation>
        <location evidence="6">Cytoplasm</location>
        <location evidence="6">Cytosol</location>
    </subcellularLocation>
    <subcellularLocation>
        <location evidence="5">Lipid droplet</location>
    </subcellularLocation>
    <subcellularLocation>
        <location evidence="4">Membrane</location>
        <location evidence="4">Caveola</location>
    </subcellularLocation>
</comment>
<dbReference type="GO" id="GO:0005829">
    <property type="term" value="C:cytosol"/>
    <property type="evidence" value="ECO:0007669"/>
    <property type="project" value="UniProtKB-SubCell"/>
</dbReference>
<comment type="catalytic activity">
    <reaction evidence="28">
        <text>1-(9Z-octadecenoyl)-glycerol + H2O = glycerol + (9Z)-octadecenoate + H(+)</text>
        <dbReference type="Rhea" id="RHEA:38487"/>
        <dbReference type="ChEBI" id="CHEBI:15377"/>
        <dbReference type="ChEBI" id="CHEBI:15378"/>
        <dbReference type="ChEBI" id="CHEBI:17754"/>
        <dbReference type="ChEBI" id="CHEBI:30823"/>
        <dbReference type="ChEBI" id="CHEBI:75342"/>
    </reaction>
    <physiologicalReaction direction="left-to-right" evidence="28">
        <dbReference type="Rhea" id="RHEA:38488"/>
    </physiologicalReaction>
</comment>
<dbReference type="GO" id="GO:0047372">
    <property type="term" value="F:monoacylglycerol lipase activity"/>
    <property type="evidence" value="ECO:0007669"/>
    <property type="project" value="UniProtKB-EC"/>
</dbReference>
<evidence type="ECO:0000256" key="26">
    <source>
        <dbReference type="ARBA" id="ARBA00031112"/>
    </source>
</evidence>
<evidence type="ECO:0000256" key="34">
    <source>
        <dbReference type="ARBA" id="ARBA00048657"/>
    </source>
</evidence>
<dbReference type="STRING" id="667725.A0A0L0FY51"/>
<keyword evidence="17" id="KW-0551">Lipid droplet</keyword>
<dbReference type="AlphaFoldDB" id="A0A0L0FY51"/>
<dbReference type="GO" id="GO:0004771">
    <property type="term" value="F:sterol ester esterase activity"/>
    <property type="evidence" value="ECO:0007669"/>
    <property type="project" value="TreeGrafter"/>
</dbReference>
<dbReference type="InterPro" id="IPR033140">
    <property type="entry name" value="Lipase_GDXG_put_SER_AS"/>
</dbReference>
<accession>A0A0L0FY51</accession>
<comment type="catalytic activity">
    <reaction evidence="41">
        <text>1,2-di-(9Z-octadecenoyl)-sn-glycerol + H2O = (9Z-octadecenoyl)-glycerol + (9Z)-octadecenoate + H(+)</text>
        <dbReference type="Rhea" id="RHEA:39935"/>
        <dbReference type="ChEBI" id="CHEBI:15377"/>
        <dbReference type="ChEBI" id="CHEBI:15378"/>
        <dbReference type="ChEBI" id="CHEBI:30823"/>
        <dbReference type="ChEBI" id="CHEBI:52333"/>
        <dbReference type="ChEBI" id="CHEBI:75937"/>
    </reaction>
    <physiologicalReaction direction="left-to-right" evidence="41">
        <dbReference type="Rhea" id="RHEA:39936"/>
    </physiologicalReaction>
</comment>
<evidence type="ECO:0000256" key="5">
    <source>
        <dbReference type="ARBA" id="ARBA00004502"/>
    </source>
</evidence>
<dbReference type="InterPro" id="IPR002168">
    <property type="entry name" value="Lipase_GDXG_HIS_AS"/>
</dbReference>
<evidence type="ECO:0000256" key="11">
    <source>
        <dbReference type="ARBA" id="ARBA00013254"/>
    </source>
</evidence>
<evidence type="ECO:0000256" key="7">
    <source>
        <dbReference type="ARBA" id="ARBA00004879"/>
    </source>
</evidence>
<dbReference type="SUPFAM" id="SSF53474">
    <property type="entry name" value="alpha/beta-Hydrolases"/>
    <property type="match status" value="1"/>
</dbReference>
<evidence type="ECO:0000313" key="46">
    <source>
        <dbReference type="Proteomes" id="UP000054560"/>
    </source>
</evidence>
<dbReference type="Pfam" id="PF07859">
    <property type="entry name" value="Abhydrolase_3"/>
    <property type="match status" value="1"/>
</dbReference>
<evidence type="ECO:0000256" key="18">
    <source>
        <dbReference type="ARBA" id="ARBA00022801"/>
    </source>
</evidence>
<dbReference type="Gene3D" id="3.40.50.1820">
    <property type="entry name" value="alpha/beta hydrolase"/>
    <property type="match status" value="1"/>
</dbReference>
<keyword evidence="23" id="KW-0753">Steroid metabolism</keyword>
<evidence type="ECO:0000259" key="43">
    <source>
        <dbReference type="Pfam" id="PF06350"/>
    </source>
</evidence>
<evidence type="ECO:0000256" key="12">
    <source>
        <dbReference type="ARBA" id="ARBA00015845"/>
    </source>
</evidence>
<evidence type="ECO:0000256" key="27">
    <source>
        <dbReference type="ARBA" id="ARBA00046695"/>
    </source>
</evidence>
<evidence type="ECO:0000256" key="37">
    <source>
        <dbReference type="ARBA" id="ARBA00049143"/>
    </source>
</evidence>
<keyword evidence="21" id="KW-0472">Membrane</keyword>
<comment type="catalytic activity">
    <reaction evidence="29">
        <text>1,2-di-(9Z-octadecenoyl)-glycerol + H2O = 2-(9Z-octadecenoyl)-glycerol + (9Z)-octadecenoate + H(+)</text>
        <dbReference type="Rhea" id="RHEA:38659"/>
        <dbReference type="ChEBI" id="CHEBI:15377"/>
        <dbReference type="ChEBI" id="CHEBI:15378"/>
        <dbReference type="ChEBI" id="CHEBI:30823"/>
        <dbReference type="ChEBI" id="CHEBI:52323"/>
        <dbReference type="ChEBI" id="CHEBI:73990"/>
    </reaction>
    <physiologicalReaction direction="left-to-right" evidence="29">
        <dbReference type="Rhea" id="RHEA:38660"/>
    </physiologicalReaction>
</comment>
<comment type="catalytic activity">
    <reaction evidence="37">
        <text>2,3-di-(9Z)-octadecenoyl-sn-glycerol + H2O = 2-(9Z-octadecenoyl)-glycerol + (9Z)-octadecenoate + H(+)</text>
        <dbReference type="Rhea" id="RHEA:38383"/>
        <dbReference type="ChEBI" id="CHEBI:15377"/>
        <dbReference type="ChEBI" id="CHEBI:15378"/>
        <dbReference type="ChEBI" id="CHEBI:30823"/>
        <dbReference type="ChEBI" id="CHEBI:73990"/>
        <dbReference type="ChEBI" id="CHEBI:75824"/>
    </reaction>
    <physiologicalReaction direction="left-to-right" evidence="37">
        <dbReference type="Rhea" id="RHEA:38384"/>
    </physiologicalReaction>
</comment>
<dbReference type="EC" id="3.1.1.23" evidence="11"/>
<evidence type="ECO:0000256" key="29">
    <source>
        <dbReference type="ARBA" id="ARBA00047458"/>
    </source>
</evidence>
<dbReference type="GO" id="GO:0019433">
    <property type="term" value="P:triglyceride catabolic process"/>
    <property type="evidence" value="ECO:0007669"/>
    <property type="project" value="UniProtKB-UniPathway"/>
</dbReference>
<dbReference type="UniPathway" id="UPA00256"/>
<dbReference type="Pfam" id="PF06350">
    <property type="entry name" value="HSL_N"/>
    <property type="match status" value="1"/>
</dbReference>
<evidence type="ECO:0000256" key="17">
    <source>
        <dbReference type="ARBA" id="ARBA00022677"/>
    </source>
</evidence>
<feature type="active site" evidence="42">
    <location>
        <position position="365"/>
    </location>
</feature>
<comment type="catalytic activity">
    <reaction evidence="34">
        <text>1,2-di-(9Z-octadecenoyl)-glycerol + (9Z)-octadecenoate + H(+) = 1,2,3-tri-(9Z-octadecenoyl)-glycerol + H2O</text>
        <dbReference type="Rhea" id="RHEA:38379"/>
        <dbReference type="ChEBI" id="CHEBI:15377"/>
        <dbReference type="ChEBI" id="CHEBI:15378"/>
        <dbReference type="ChEBI" id="CHEBI:30823"/>
        <dbReference type="ChEBI" id="CHEBI:52323"/>
        <dbReference type="ChEBI" id="CHEBI:53753"/>
    </reaction>
    <physiologicalReaction direction="right-to-left" evidence="34">
        <dbReference type="Rhea" id="RHEA:38381"/>
    </physiologicalReaction>
</comment>
<comment type="catalytic activity">
    <reaction evidence="33">
        <text>1,2,3-tri-(9Z-octadecenoyl)-glycerol + H2O = di-(9Z)-octadecenoylglycerol + (9Z)-octadecenoate + H(+)</text>
        <dbReference type="Rhea" id="RHEA:38575"/>
        <dbReference type="ChEBI" id="CHEBI:15377"/>
        <dbReference type="ChEBI" id="CHEBI:15378"/>
        <dbReference type="ChEBI" id="CHEBI:30823"/>
        <dbReference type="ChEBI" id="CHEBI:53753"/>
        <dbReference type="ChEBI" id="CHEBI:75945"/>
    </reaction>
    <physiologicalReaction direction="left-to-right" evidence="33">
        <dbReference type="Rhea" id="RHEA:38576"/>
    </physiologicalReaction>
</comment>
<dbReference type="PANTHER" id="PTHR23025:SF3">
    <property type="entry name" value="HORMONE-SENSITIVE LIPASE"/>
    <property type="match status" value="1"/>
</dbReference>
<evidence type="ECO:0000256" key="25">
    <source>
        <dbReference type="ARBA" id="ARBA00030031"/>
    </source>
</evidence>
<evidence type="ECO:0000259" key="44">
    <source>
        <dbReference type="Pfam" id="PF07859"/>
    </source>
</evidence>
<feature type="domain" description="Alpha/beta hydrolase fold-3" evidence="44">
    <location>
        <begin position="287"/>
        <end position="382"/>
    </location>
</feature>
<keyword evidence="18" id="KW-0378">Hydrolase</keyword>
<evidence type="ECO:0000256" key="14">
    <source>
        <dbReference type="ARBA" id="ARBA00022490"/>
    </source>
</evidence>
<keyword evidence="19" id="KW-0442">Lipid degradation</keyword>
<evidence type="ECO:0000256" key="20">
    <source>
        <dbReference type="ARBA" id="ARBA00023098"/>
    </source>
</evidence>
<evidence type="ECO:0000256" key="30">
    <source>
        <dbReference type="ARBA" id="ARBA00047476"/>
    </source>
</evidence>
<evidence type="ECO:0000256" key="13">
    <source>
        <dbReference type="ARBA" id="ARBA00022475"/>
    </source>
</evidence>
<evidence type="ECO:0000256" key="3">
    <source>
        <dbReference type="ARBA" id="ARBA00004236"/>
    </source>
</evidence>
<evidence type="ECO:0000256" key="22">
    <source>
        <dbReference type="ARBA" id="ARBA00023166"/>
    </source>
</evidence>
<dbReference type="PROSITE" id="PS01173">
    <property type="entry name" value="LIPASE_GDXG_HIS"/>
    <property type="match status" value="1"/>
</dbReference>
<comment type="catalytic activity">
    <reaction evidence="31">
        <text>cholesteryl (9Z-octadecenoate) + H2O = cholesterol + (9Z)-octadecenoate + H(+)</text>
        <dbReference type="Rhea" id="RHEA:33875"/>
        <dbReference type="ChEBI" id="CHEBI:15377"/>
        <dbReference type="ChEBI" id="CHEBI:15378"/>
        <dbReference type="ChEBI" id="CHEBI:16113"/>
        <dbReference type="ChEBI" id="CHEBI:30823"/>
        <dbReference type="ChEBI" id="CHEBI:46898"/>
    </reaction>
    <physiologicalReaction direction="left-to-right" evidence="31">
        <dbReference type="Rhea" id="RHEA:33876"/>
    </physiologicalReaction>
</comment>
<evidence type="ECO:0000256" key="4">
    <source>
        <dbReference type="ARBA" id="ARBA00004345"/>
    </source>
</evidence>
<evidence type="ECO:0000256" key="35">
    <source>
        <dbReference type="ARBA" id="ARBA00048674"/>
    </source>
</evidence>
<dbReference type="RefSeq" id="XP_014155393.1">
    <property type="nucleotide sequence ID" value="XM_014299918.1"/>
</dbReference>
<dbReference type="GO" id="GO:0005811">
    <property type="term" value="C:lipid droplet"/>
    <property type="evidence" value="ECO:0007669"/>
    <property type="project" value="UniProtKB-SubCell"/>
</dbReference>
<comment type="catalytic activity">
    <reaction evidence="40">
        <text>2-(9Z-octadecenoyl)-glycerol + H2O = glycerol + (9Z)-octadecenoate + H(+)</text>
        <dbReference type="Rhea" id="RHEA:38491"/>
        <dbReference type="ChEBI" id="CHEBI:15377"/>
        <dbReference type="ChEBI" id="CHEBI:15378"/>
        <dbReference type="ChEBI" id="CHEBI:17754"/>
        <dbReference type="ChEBI" id="CHEBI:30823"/>
        <dbReference type="ChEBI" id="CHEBI:73990"/>
    </reaction>
    <physiologicalReaction direction="left-to-right" evidence="40">
        <dbReference type="Rhea" id="RHEA:38492"/>
    </physiologicalReaction>
</comment>
<comment type="catalytic activity">
    <reaction evidence="38">
        <text>a monoacylglycerol + H2O = glycerol + a fatty acid + H(+)</text>
        <dbReference type="Rhea" id="RHEA:15245"/>
        <dbReference type="ChEBI" id="CHEBI:15377"/>
        <dbReference type="ChEBI" id="CHEBI:15378"/>
        <dbReference type="ChEBI" id="CHEBI:17408"/>
        <dbReference type="ChEBI" id="CHEBI:17754"/>
        <dbReference type="ChEBI" id="CHEBI:28868"/>
        <dbReference type="EC" id="3.1.1.79"/>
    </reaction>
</comment>
<evidence type="ECO:0000256" key="40">
    <source>
        <dbReference type="ARBA" id="ARBA00049461"/>
    </source>
</evidence>
<evidence type="ECO:0000256" key="1">
    <source>
        <dbReference type="ARBA" id="ARBA00000803"/>
    </source>
</evidence>
<evidence type="ECO:0000256" key="8">
    <source>
        <dbReference type="ARBA" id="ARBA00005189"/>
    </source>
</evidence>
<evidence type="ECO:0000256" key="9">
    <source>
        <dbReference type="ARBA" id="ARBA00010515"/>
    </source>
</evidence>
<evidence type="ECO:0000256" key="19">
    <source>
        <dbReference type="ARBA" id="ARBA00022963"/>
    </source>
</evidence>
<dbReference type="PROSITE" id="PS01174">
    <property type="entry name" value="LIPASE_GDXG_SER"/>
    <property type="match status" value="1"/>
</dbReference>
<evidence type="ECO:0000256" key="33">
    <source>
        <dbReference type="ARBA" id="ARBA00048386"/>
    </source>
</evidence>
<evidence type="ECO:0000256" key="32">
    <source>
        <dbReference type="ARBA" id="ARBA00047674"/>
    </source>
</evidence>
<dbReference type="EC" id="3.1.1.79" evidence="10"/>
<evidence type="ECO:0000256" key="16">
    <source>
        <dbReference type="ARBA" id="ARBA00022553"/>
    </source>
</evidence>
<reference evidence="45 46" key="1">
    <citation type="submission" date="2011-02" db="EMBL/GenBank/DDBJ databases">
        <title>The Genome Sequence of Sphaeroforma arctica JP610.</title>
        <authorList>
            <consortium name="The Broad Institute Genome Sequencing Platform"/>
            <person name="Russ C."/>
            <person name="Cuomo C."/>
            <person name="Young S.K."/>
            <person name="Zeng Q."/>
            <person name="Gargeya S."/>
            <person name="Alvarado L."/>
            <person name="Berlin A."/>
            <person name="Chapman S.B."/>
            <person name="Chen Z."/>
            <person name="Freedman E."/>
            <person name="Gellesch M."/>
            <person name="Goldberg J."/>
            <person name="Griggs A."/>
            <person name="Gujja S."/>
            <person name="Heilman E."/>
            <person name="Heiman D."/>
            <person name="Howarth C."/>
            <person name="Mehta T."/>
            <person name="Neiman D."/>
            <person name="Pearson M."/>
            <person name="Roberts A."/>
            <person name="Saif S."/>
            <person name="Shea T."/>
            <person name="Shenoy N."/>
            <person name="Sisk P."/>
            <person name="Stolte C."/>
            <person name="Sykes S."/>
            <person name="White J."/>
            <person name="Yandava C."/>
            <person name="Burger G."/>
            <person name="Gray M.W."/>
            <person name="Holland P.W.H."/>
            <person name="King N."/>
            <person name="Lang F.B.F."/>
            <person name="Roger A.J."/>
            <person name="Ruiz-Trillo I."/>
            <person name="Haas B."/>
            <person name="Nusbaum C."/>
            <person name="Birren B."/>
        </authorList>
    </citation>
    <scope>NUCLEOTIDE SEQUENCE [LARGE SCALE GENOMIC DNA]</scope>
    <source>
        <strain evidence="45 46">JP610</strain>
    </source>
</reference>
<evidence type="ECO:0000256" key="23">
    <source>
        <dbReference type="ARBA" id="ARBA00023221"/>
    </source>
</evidence>
<dbReference type="GO" id="GO:0004806">
    <property type="term" value="F:triacylglycerol lipase activity"/>
    <property type="evidence" value="ECO:0007669"/>
    <property type="project" value="TreeGrafter"/>
</dbReference>
<dbReference type="EMBL" id="KQ242027">
    <property type="protein sequence ID" value="KNC81491.1"/>
    <property type="molecule type" value="Genomic_DNA"/>
</dbReference>
<comment type="catalytic activity">
    <reaction evidence="1">
        <text>a triacylglycerol + H2O = a diacylglycerol + a fatty acid + H(+)</text>
        <dbReference type="Rhea" id="RHEA:12044"/>
        <dbReference type="ChEBI" id="CHEBI:15377"/>
        <dbReference type="ChEBI" id="CHEBI:15378"/>
        <dbReference type="ChEBI" id="CHEBI:17855"/>
        <dbReference type="ChEBI" id="CHEBI:18035"/>
        <dbReference type="ChEBI" id="CHEBI:28868"/>
        <dbReference type="EC" id="3.1.1.79"/>
    </reaction>
</comment>
<evidence type="ECO:0000256" key="31">
    <source>
        <dbReference type="ARBA" id="ARBA00047653"/>
    </source>
</evidence>
<comment type="catalytic activity">
    <reaction evidence="36">
        <text>all-trans-retinyl hexadecanoate + H2O = all-trans-retinol + hexadecanoate + H(+)</text>
        <dbReference type="Rhea" id="RHEA:13933"/>
        <dbReference type="ChEBI" id="CHEBI:7896"/>
        <dbReference type="ChEBI" id="CHEBI:15377"/>
        <dbReference type="ChEBI" id="CHEBI:15378"/>
        <dbReference type="ChEBI" id="CHEBI:17336"/>
        <dbReference type="ChEBI" id="CHEBI:17616"/>
    </reaction>
    <physiologicalReaction direction="left-to-right" evidence="36">
        <dbReference type="Rhea" id="RHEA:13934"/>
    </physiologicalReaction>
</comment>
<evidence type="ECO:0000256" key="21">
    <source>
        <dbReference type="ARBA" id="ARBA00023136"/>
    </source>
</evidence>
<keyword evidence="20" id="KW-0443">Lipid metabolism</keyword>
<evidence type="ECO:0000256" key="41">
    <source>
        <dbReference type="ARBA" id="ARBA00049519"/>
    </source>
</evidence>
<evidence type="ECO:0000256" key="42">
    <source>
        <dbReference type="PROSITE-ProRule" id="PRU10038"/>
    </source>
</evidence>
<dbReference type="GeneID" id="25906683"/>
<comment type="pathway">
    <text evidence="8">Lipid metabolism.</text>
</comment>
<comment type="catalytic activity">
    <reaction evidence="30">
        <text>2-(5Z,8Z,11Z,14Z-eicosatetraenoyl)-glycerol + H2O = glycerol + (5Z,8Z,11Z,14Z)-eicosatetraenoate + H(+)</text>
        <dbReference type="Rhea" id="RHEA:26132"/>
        <dbReference type="ChEBI" id="CHEBI:15377"/>
        <dbReference type="ChEBI" id="CHEBI:15378"/>
        <dbReference type="ChEBI" id="CHEBI:17754"/>
        <dbReference type="ChEBI" id="CHEBI:32395"/>
        <dbReference type="ChEBI" id="CHEBI:52392"/>
    </reaction>
    <physiologicalReaction direction="left-to-right" evidence="30">
        <dbReference type="Rhea" id="RHEA:26133"/>
    </physiologicalReaction>
</comment>
<comment type="subunit">
    <text evidence="27">Monomer and homodimer. Interacts with CAVIN1 in the adipocyte cytoplasm. Interacts with PLIN5.</text>
</comment>
<dbReference type="InterPro" id="IPR029058">
    <property type="entry name" value="AB_hydrolase_fold"/>
</dbReference>
<comment type="catalytic activity">
    <reaction evidence="2">
        <text>Hydrolyzes glycerol monoesters of long-chain fatty acids.</text>
        <dbReference type="EC" id="3.1.1.23"/>
    </reaction>
</comment>
<comment type="catalytic activity">
    <reaction evidence="32">
        <text>a diacylglycerol + H2O = a monoacylglycerol + a fatty acid + H(+)</text>
        <dbReference type="Rhea" id="RHEA:32731"/>
        <dbReference type="ChEBI" id="CHEBI:15377"/>
        <dbReference type="ChEBI" id="CHEBI:15378"/>
        <dbReference type="ChEBI" id="CHEBI:17408"/>
        <dbReference type="ChEBI" id="CHEBI:18035"/>
        <dbReference type="ChEBI" id="CHEBI:28868"/>
        <dbReference type="EC" id="3.1.1.79"/>
    </reaction>
</comment>
<dbReference type="PANTHER" id="PTHR23025">
    <property type="entry name" value="TRIACYLGLYCEROL LIPASE"/>
    <property type="match status" value="1"/>
</dbReference>
<gene>
    <name evidence="45" type="ORF">SARC_06179</name>
</gene>
<comment type="catalytic activity">
    <reaction evidence="24">
        <text>1-O-hexadecyl-2-acetyl-sn-glycerol + H2O = 1-O-hexadecyl-sn-glycerol + acetate + H(+)</text>
        <dbReference type="Rhea" id="RHEA:38563"/>
        <dbReference type="ChEBI" id="CHEBI:15377"/>
        <dbReference type="ChEBI" id="CHEBI:15378"/>
        <dbReference type="ChEBI" id="CHEBI:30089"/>
        <dbReference type="ChEBI" id="CHEBI:34115"/>
        <dbReference type="ChEBI" id="CHEBI:75936"/>
    </reaction>
    <physiologicalReaction direction="left-to-right" evidence="24">
        <dbReference type="Rhea" id="RHEA:38564"/>
    </physiologicalReaction>
</comment>
<evidence type="ECO:0000256" key="2">
    <source>
        <dbReference type="ARBA" id="ARBA00001613"/>
    </source>
</evidence>